<dbReference type="Proteomes" id="UP001066276">
    <property type="component" value="Chromosome 4_2"/>
</dbReference>
<keyword evidence="3" id="KW-1185">Reference proteome</keyword>
<evidence type="ECO:0000313" key="3">
    <source>
        <dbReference type="Proteomes" id="UP001066276"/>
    </source>
</evidence>
<sequence length="84" mass="7975">METTEIRCGASGVGCEAEDKSCSTAEVDCGSSGLALGADGDNPDGRVDGGGVGRSTEPAGATGAIFGVVTHVTASKGSNGVKGA</sequence>
<organism evidence="2 3">
    <name type="scientific">Pleurodeles waltl</name>
    <name type="common">Iberian ribbed newt</name>
    <dbReference type="NCBI Taxonomy" id="8319"/>
    <lineage>
        <taxon>Eukaryota</taxon>
        <taxon>Metazoa</taxon>
        <taxon>Chordata</taxon>
        <taxon>Craniata</taxon>
        <taxon>Vertebrata</taxon>
        <taxon>Euteleostomi</taxon>
        <taxon>Amphibia</taxon>
        <taxon>Batrachia</taxon>
        <taxon>Caudata</taxon>
        <taxon>Salamandroidea</taxon>
        <taxon>Salamandridae</taxon>
        <taxon>Pleurodelinae</taxon>
        <taxon>Pleurodeles</taxon>
    </lineage>
</organism>
<comment type="caution">
    <text evidence="2">The sequence shown here is derived from an EMBL/GenBank/DDBJ whole genome shotgun (WGS) entry which is preliminary data.</text>
</comment>
<gene>
    <name evidence="2" type="ORF">NDU88_000998</name>
</gene>
<reference evidence="2" key="1">
    <citation type="journal article" date="2022" name="bioRxiv">
        <title>Sequencing and chromosome-scale assembly of the giantPleurodeles waltlgenome.</title>
        <authorList>
            <person name="Brown T."/>
            <person name="Elewa A."/>
            <person name="Iarovenko S."/>
            <person name="Subramanian E."/>
            <person name="Araus A.J."/>
            <person name="Petzold A."/>
            <person name="Susuki M."/>
            <person name="Suzuki K.-i.T."/>
            <person name="Hayashi T."/>
            <person name="Toyoda A."/>
            <person name="Oliveira C."/>
            <person name="Osipova E."/>
            <person name="Leigh N.D."/>
            <person name="Simon A."/>
            <person name="Yun M.H."/>
        </authorList>
    </citation>
    <scope>NUCLEOTIDE SEQUENCE</scope>
    <source>
        <strain evidence="2">20211129_DDA</strain>
        <tissue evidence="2">Liver</tissue>
    </source>
</reference>
<name>A0AAV7S9H5_PLEWA</name>
<dbReference type="AlphaFoldDB" id="A0AAV7S9H5"/>
<dbReference type="EMBL" id="JANPWB010000008">
    <property type="protein sequence ID" value="KAJ1160496.1"/>
    <property type="molecule type" value="Genomic_DNA"/>
</dbReference>
<protein>
    <submittedName>
        <fullName evidence="2">Uncharacterized protein</fullName>
    </submittedName>
</protein>
<accession>A0AAV7S9H5</accession>
<evidence type="ECO:0000313" key="2">
    <source>
        <dbReference type="EMBL" id="KAJ1160496.1"/>
    </source>
</evidence>
<evidence type="ECO:0000256" key="1">
    <source>
        <dbReference type="SAM" id="MobiDB-lite"/>
    </source>
</evidence>
<proteinExistence type="predicted"/>
<feature type="region of interest" description="Disordered" evidence="1">
    <location>
        <begin position="35"/>
        <end position="55"/>
    </location>
</feature>